<dbReference type="PANTHER" id="PTHR43798:SF31">
    <property type="entry name" value="AB HYDROLASE SUPERFAMILY PROTEIN YCLE"/>
    <property type="match status" value="1"/>
</dbReference>
<gene>
    <name evidence="3" type="ORF">KDA_13430</name>
</gene>
<evidence type="ECO:0000256" key="1">
    <source>
        <dbReference type="ARBA" id="ARBA00022801"/>
    </source>
</evidence>
<protein>
    <submittedName>
        <fullName evidence="3">Hydrolase</fullName>
    </submittedName>
</protein>
<dbReference type="PANTHER" id="PTHR43798">
    <property type="entry name" value="MONOACYLGLYCEROL LIPASE"/>
    <property type="match status" value="1"/>
</dbReference>
<dbReference type="GO" id="GO:0016020">
    <property type="term" value="C:membrane"/>
    <property type="evidence" value="ECO:0007669"/>
    <property type="project" value="TreeGrafter"/>
</dbReference>
<organism evidence="3 4">
    <name type="scientific">Dictyobacter alpinus</name>
    <dbReference type="NCBI Taxonomy" id="2014873"/>
    <lineage>
        <taxon>Bacteria</taxon>
        <taxon>Bacillati</taxon>
        <taxon>Chloroflexota</taxon>
        <taxon>Ktedonobacteria</taxon>
        <taxon>Ktedonobacterales</taxon>
        <taxon>Dictyobacteraceae</taxon>
        <taxon>Dictyobacter</taxon>
    </lineage>
</organism>
<dbReference type="Gene3D" id="3.40.50.1820">
    <property type="entry name" value="alpha/beta hydrolase"/>
    <property type="match status" value="1"/>
</dbReference>
<dbReference type="GO" id="GO:0016787">
    <property type="term" value="F:hydrolase activity"/>
    <property type="evidence" value="ECO:0007669"/>
    <property type="project" value="UniProtKB-KW"/>
</dbReference>
<dbReference type="InterPro" id="IPR029058">
    <property type="entry name" value="AB_hydrolase_fold"/>
</dbReference>
<comment type="caution">
    <text evidence="3">The sequence shown here is derived from an EMBL/GenBank/DDBJ whole genome shotgun (WGS) entry which is preliminary data.</text>
</comment>
<sequence length="285" mass="32329">MGKEAVPHYTAAFAAIDGTQIYYEVAGSGHPLVLLHGHDPLDHHFWELQFSYFAQHYRVLRFDPRGYGKSPASTQPYKRTVDLFALLQNLDMQSAYVLDVGARSSLAFIHEYPKAVDALVLASPMFRTAKSFADAFKGLPTILQEFQPLIQPMKQENYREAGELFLKMLKINPSTLSTETYQWLAALMEEAIPSMKHPPKRGLTNLKALTHQLQWNTMIHVPTLIIEGEYAPDIIRATCRDLEQTLPNYTKKTIPNGHMLINIENPTDFNCCVHEFLQTIPNSAL</sequence>
<keyword evidence="1 3" id="KW-0378">Hydrolase</keyword>
<evidence type="ECO:0000259" key="2">
    <source>
        <dbReference type="Pfam" id="PF00561"/>
    </source>
</evidence>
<dbReference type="RefSeq" id="WP_126626394.1">
    <property type="nucleotide sequence ID" value="NZ_BIFT01000001.1"/>
</dbReference>
<dbReference type="AlphaFoldDB" id="A0A402B3D0"/>
<name>A0A402B3D0_9CHLR</name>
<evidence type="ECO:0000313" key="3">
    <source>
        <dbReference type="EMBL" id="GCE25859.1"/>
    </source>
</evidence>
<dbReference type="OrthoDB" id="9773293at2"/>
<dbReference type="InterPro" id="IPR050266">
    <property type="entry name" value="AB_hydrolase_sf"/>
</dbReference>
<reference evidence="4" key="1">
    <citation type="submission" date="2018-12" db="EMBL/GenBank/DDBJ databases">
        <title>Tengunoibacter tsumagoiensis gen. nov., sp. nov., Dictyobacter kobayashii sp. nov., D. alpinus sp. nov., and D. joshuensis sp. nov. and description of Dictyobacteraceae fam. nov. within the order Ktedonobacterales isolated from Tengu-no-mugimeshi.</title>
        <authorList>
            <person name="Wang C.M."/>
            <person name="Zheng Y."/>
            <person name="Sakai Y."/>
            <person name="Toyoda A."/>
            <person name="Minakuchi Y."/>
            <person name="Abe K."/>
            <person name="Yokota A."/>
            <person name="Yabe S."/>
        </authorList>
    </citation>
    <scope>NUCLEOTIDE SEQUENCE [LARGE SCALE GENOMIC DNA]</scope>
    <source>
        <strain evidence="4">Uno16</strain>
    </source>
</reference>
<dbReference type="InterPro" id="IPR000073">
    <property type="entry name" value="AB_hydrolase_1"/>
</dbReference>
<evidence type="ECO:0000313" key="4">
    <source>
        <dbReference type="Proteomes" id="UP000287171"/>
    </source>
</evidence>
<dbReference type="EMBL" id="BIFT01000001">
    <property type="protein sequence ID" value="GCE25859.1"/>
    <property type="molecule type" value="Genomic_DNA"/>
</dbReference>
<proteinExistence type="predicted"/>
<feature type="domain" description="AB hydrolase-1" evidence="2">
    <location>
        <begin position="31"/>
        <end position="260"/>
    </location>
</feature>
<dbReference type="SUPFAM" id="SSF53474">
    <property type="entry name" value="alpha/beta-Hydrolases"/>
    <property type="match status" value="1"/>
</dbReference>
<keyword evidence="4" id="KW-1185">Reference proteome</keyword>
<dbReference type="Pfam" id="PF00561">
    <property type="entry name" value="Abhydrolase_1"/>
    <property type="match status" value="1"/>
</dbReference>
<dbReference type="Proteomes" id="UP000287171">
    <property type="component" value="Unassembled WGS sequence"/>
</dbReference>
<accession>A0A402B3D0</accession>